<dbReference type="InterPro" id="IPR029024">
    <property type="entry name" value="TerB-like"/>
</dbReference>
<dbReference type="SUPFAM" id="SSF158682">
    <property type="entry name" value="TerB-like"/>
    <property type="match status" value="1"/>
</dbReference>
<proteinExistence type="predicted"/>
<sequence>MPSLWTRIGELISNIAGDALNAIVERVRTFFEGDPETRRQVAFSVAMIALSAKMAKADGVVSDAEVKAFYEIFSVPDHEFHNVERLYNLAKQDIAGFDVYARRLFRLCQESDCQGQLLEDVLEGLFYIAKSDGVIHQDELVFLQEVSDIFGFSREQFRVISARHAVVGESDPWLVLGLKKGISFEEARKHYHDLVREHHPDRVMARGLPKEFLAIANERLAAINNAWAIVREEFVTV</sequence>
<dbReference type="AlphaFoldDB" id="A0A1R0F9J4"/>
<accession>A0A1R0F9J4</accession>
<evidence type="ECO:0000259" key="1">
    <source>
        <dbReference type="PROSITE" id="PS50076"/>
    </source>
</evidence>
<dbReference type="RefSeq" id="WP_075868728.1">
    <property type="nucleotide sequence ID" value="NZ_CALYQA010000004.1"/>
</dbReference>
<gene>
    <name evidence="2" type="ORF">PEB0149_010840</name>
</gene>
<dbReference type="InterPro" id="IPR001623">
    <property type="entry name" value="DnaJ_domain"/>
</dbReference>
<dbReference type="CDD" id="cd07316">
    <property type="entry name" value="terB_like_DjlA"/>
    <property type="match status" value="1"/>
</dbReference>
<comment type="caution">
    <text evidence="2">The sequence shown here is derived from an EMBL/GenBank/DDBJ whole genome shotgun (WGS) entry which is preliminary data.</text>
</comment>
<dbReference type="Gene3D" id="1.10.287.110">
    <property type="entry name" value="DnaJ domain"/>
    <property type="match status" value="1"/>
</dbReference>
<reference evidence="2 3" key="1">
    <citation type="submission" date="2016-12" db="EMBL/GenBank/DDBJ databases">
        <title>Comparative genomics of Bartonella apis.</title>
        <authorList>
            <person name="Engel P."/>
        </authorList>
    </citation>
    <scope>NUCLEOTIDE SEQUENCE [LARGE SCALE GENOMIC DNA]</scope>
    <source>
        <strain evidence="2 3">PEB0149</strain>
    </source>
</reference>
<organism evidence="2 3">
    <name type="scientific">Bartonella apis</name>
    <dbReference type="NCBI Taxonomy" id="1686310"/>
    <lineage>
        <taxon>Bacteria</taxon>
        <taxon>Pseudomonadati</taxon>
        <taxon>Pseudomonadota</taxon>
        <taxon>Alphaproteobacteria</taxon>
        <taxon>Hyphomicrobiales</taxon>
        <taxon>Bartonellaceae</taxon>
        <taxon>Bartonella</taxon>
    </lineage>
</organism>
<feature type="domain" description="J" evidence="1">
    <location>
        <begin position="171"/>
        <end position="235"/>
    </location>
</feature>
<dbReference type="Proteomes" id="UP000187344">
    <property type="component" value="Unassembled WGS sequence"/>
</dbReference>
<keyword evidence="3" id="KW-1185">Reference proteome</keyword>
<dbReference type="EMBL" id="LXYT01000001">
    <property type="protein sequence ID" value="OLY43651.1"/>
    <property type="molecule type" value="Genomic_DNA"/>
</dbReference>
<dbReference type="PROSITE" id="PS50076">
    <property type="entry name" value="DNAJ_2"/>
    <property type="match status" value="1"/>
</dbReference>
<evidence type="ECO:0000313" key="3">
    <source>
        <dbReference type="Proteomes" id="UP000187344"/>
    </source>
</evidence>
<dbReference type="InterPro" id="IPR007791">
    <property type="entry name" value="DjlA_N"/>
</dbReference>
<evidence type="ECO:0000313" key="2">
    <source>
        <dbReference type="EMBL" id="OLY43651.1"/>
    </source>
</evidence>
<dbReference type="InterPro" id="IPR036869">
    <property type="entry name" value="J_dom_sf"/>
</dbReference>
<name>A0A1R0F9J4_9HYPH</name>
<dbReference type="SUPFAM" id="SSF46565">
    <property type="entry name" value="Chaperone J-domain"/>
    <property type="match status" value="1"/>
</dbReference>
<dbReference type="OrthoDB" id="9782583at2"/>
<dbReference type="SMART" id="SM00271">
    <property type="entry name" value="DnaJ"/>
    <property type="match status" value="1"/>
</dbReference>
<dbReference type="Pfam" id="PF05099">
    <property type="entry name" value="TerB"/>
    <property type="match status" value="1"/>
</dbReference>
<dbReference type="Gene3D" id="1.10.3680.10">
    <property type="entry name" value="TerB-like"/>
    <property type="match status" value="1"/>
</dbReference>
<protein>
    <submittedName>
        <fullName evidence="2">DnaJ like chaperone protein</fullName>
    </submittedName>
</protein>
<dbReference type="CDD" id="cd06257">
    <property type="entry name" value="DnaJ"/>
    <property type="match status" value="1"/>
</dbReference>